<dbReference type="CTD" id="559527"/>
<evidence type="ECO:0000256" key="2">
    <source>
        <dbReference type="ARBA" id="ARBA00023043"/>
    </source>
</evidence>
<dbReference type="Pfam" id="PF12796">
    <property type="entry name" value="Ank_2"/>
    <property type="match status" value="2"/>
</dbReference>
<dbReference type="PROSITE" id="PS50088">
    <property type="entry name" value="ANK_REPEAT"/>
    <property type="match status" value="3"/>
</dbReference>
<proteinExistence type="predicted"/>
<dbReference type="PROSITE" id="PS50297">
    <property type="entry name" value="ANK_REP_REGION"/>
    <property type="match status" value="3"/>
</dbReference>
<protein>
    <submittedName>
        <fullName evidence="4">Ankyrin repeat domain 10b</fullName>
    </submittedName>
</protein>
<dbReference type="InterPro" id="IPR002110">
    <property type="entry name" value="Ankyrin_rpt"/>
</dbReference>
<dbReference type="AlphaFoldDB" id="A0A3Q3BK10"/>
<keyword evidence="2 3" id="KW-0040">ANK repeat</keyword>
<evidence type="ECO:0000256" key="3">
    <source>
        <dbReference type="PROSITE-ProRule" id="PRU00023"/>
    </source>
</evidence>
<dbReference type="PRINTS" id="PR01415">
    <property type="entry name" value="ANKYRIN"/>
</dbReference>
<dbReference type="Gene3D" id="1.25.40.20">
    <property type="entry name" value="Ankyrin repeat-containing domain"/>
    <property type="match status" value="1"/>
</dbReference>
<accession>A0A3Q3BK10</accession>
<evidence type="ECO:0000313" key="5">
    <source>
        <dbReference type="Proteomes" id="UP000264800"/>
    </source>
</evidence>
<dbReference type="RefSeq" id="XP_017265748.1">
    <property type="nucleotide sequence ID" value="XM_017410259.3"/>
</dbReference>
<dbReference type="SMART" id="SM00248">
    <property type="entry name" value="ANK"/>
    <property type="match status" value="4"/>
</dbReference>
<evidence type="ECO:0000313" key="4">
    <source>
        <dbReference type="Ensembl" id="ENSKMAP00000029826.1"/>
    </source>
</evidence>
<dbReference type="InterPro" id="IPR050776">
    <property type="entry name" value="Ank_Repeat/CDKN_Inhibitor"/>
</dbReference>
<name>A0A3Q3BK10_KRYMA</name>
<evidence type="ECO:0000256" key="1">
    <source>
        <dbReference type="ARBA" id="ARBA00022737"/>
    </source>
</evidence>
<keyword evidence="1" id="KW-0677">Repeat</keyword>
<dbReference type="OrthoDB" id="5402602at2759"/>
<dbReference type="GeneTree" id="ENSGT00940000156564"/>
<keyword evidence="5" id="KW-1185">Reference proteome</keyword>
<dbReference type="PANTHER" id="PTHR24201:SF12">
    <property type="entry name" value="ANKYRIN REPEAT DOMAIN 10"/>
    <property type="match status" value="1"/>
</dbReference>
<feature type="repeat" description="ANK" evidence="3">
    <location>
        <begin position="87"/>
        <end position="119"/>
    </location>
</feature>
<dbReference type="GeneID" id="108232457"/>
<dbReference type="STRING" id="37003.ENSKMAP00000029826"/>
<sequence>MSVVVESGFSSEEVLNSRFPLHRACRDGDVGALCSLLQCTSNPADLAVEDTFYGWTPIHWAAHFGKLECVVRLVQVGCGVNSITSRFAQTPIHIAAFGGHPECLLWLLQAGADINKQDYVGETPIHKAARAGSLECVNALLIQGAKADMRNASGLTAADLAHAQGFHECAQTLANAQNLQQNAAQSQNRAFLNGVSQNGGHALPTIQGRSFLNGVPNRKRSFDGIEANPFKKARPNGMCMPSAFLNGNGPLGGSEEAQMESSNMETTATVTSAAGDRHCVDFSSNNQTAGMLLGQHIYGLSPEAISTAGSQVEHQKSVKAEQMYDHALYSTMLLYHGS</sequence>
<dbReference type="InterPro" id="IPR036770">
    <property type="entry name" value="Ankyrin_rpt-contain_sf"/>
</dbReference>
<dbReference type="OMA" id="MTQNGGH"/>
<dbReference type="Ensembl" id="ENSKMAT00000030194.1">
    <property type="protein sequence ID" value="ENSKMAP00000029826.1"/>
    <property type="gene ID" value="ENSKMAG00000022063.1"/>
</dbReference>
<dbReference type="SUPFAM" id="SSF48403">
    <property type="entry name" value="Ankyrin repeat"/>
    <property type="match status" value="1"/>
</dbReference>
<feature type="repeat" description="ANK" evidence="3">
    <location>
        <begin position="53"/>
        <end position="85"/>
    </location>
</feature>
<dbReference type="KEGG" id="kmr:108232457"/>
<dbReference type="Proteomes" id="UP000264800">
    <property type="component" value="Unplaced"/>
</dbReference>
<feature type="repeat" description="ANK" evidence="3">
    <location>
        <begin position="120"/>
        <end position="152"/>
    </location>
</feature>
<dbReference type="PANTHER" id="PTHR24201">
    <property type="entry name" value="ANK_REP_REGION DOMAIN-CONTAINING PROTEIN"/>
    <property type="match status" value="1"/>
</dbReference>
<reference evidence="4" key="2">
    <citation type="submission" date="2025-09" db="UniProtKB">
        <authorList>
            <consortium name="Ensembl"/>
        </authorList>
    </citation>
    <scope>IDENTIFICATION</scope>
</reference>
<reference evidence="4" key="1">
    <citation type="submission" date="2025-08" db="UniProtKB">
        <authorList>
            <consortium name="Ensembl"/>
        </authorList>
    </citation>
    <scope>IDENTIFICATION</scope>
</reference>
<organism evidence="4 5">
    <name type="scientific">Kryptolebias marmoratus</name>
    <name type="common">Mangrove killifish</name>
    <name type="synonym">Rivulus marmoratus</name>
    <dbReference type="NCBI Taxonomy" id="37003"/>
    <lineage>
        <taxon>Eukaryota</taxon>
        <taxon>Metazoa</taxon>
        <taxon>Chordata</taxon>
        <taxon>Craniata</taxon>
        <taxon>Vertebrata</taxon>
        <taxon>Euteleostomi</taxon>
        <taxon>Actinopterygii</taxon>
        <taxon>Neopterygii</taxon>
        <taxon>Teleostei</taxon>
        <taxon>Neoteleostei</taxon>
        <taxon>Acanthomorphata</taxon>
        <taxon>Ovalentaria</taxon>
        <taxon>Atherinomorphae</taxon>
        <taxon>Cyprinodontiformes</taxon>
        <taxon>Rivulidae</taxon>
        <taxon>Kryptolebias</taxon>
    </lineage>
</organism>